<feature type="signal peptide" evidence="1">
    <location>
        <begin position="1"/>
        <end position="18"/>
    </location>
</feature>
<proteinExistence type="predicted"/>
<dbReference type="EMBL" id="CP157981">
    <property type="protein sequence ID" value="XBU16693.1"/>
    <property type="molecule type" value="Genomic_DNA"/>
</dbReference>
<keyword evidence="1" id="KW-0732">Signal</keyword>
<feature type="chain" id="PRO_5043616449" description="DUF2845 domain-containing protein" evidence="1">
    <location>
        <begin position="19"/>
        <end position="93"/>
    </location>
</feature>
<dbReference type="RefSeq" id="WP_086197342.1">
    <property type="nucleotide sequence ID" value="NZ_CP157981.1"/>
</dbReference>
<evidence type="ECO:0000256" key="1">
    <source>
        <dbReference type="SAM" id="SignalP"/>
    </source>
</evidence>
<evidence type="ECO:0000313" key="2">
    <source>
        <dbReference type="EMBL" id="XBU16693.1"/>
    </source>
</evidence>
<name>A0AAU7SZN2_9GAMM</name>
<organism evidence="2">
    <name type="scientific">Acinetobacter sp. A1-4-2</name>
    <dbReference type="NCBI Taxonomy" id="3156489"/>
    <lineage>
        <taxon>Bacteria</taxon>
        <taxon>Pseudomonadati</taxon>
        <taxon>Pseudomonadota</taxon>
        <taxon>Gammaproteobacteria</taxon>
        <taxon>Moraxellales</taxon>
        <taxon>Moraxellaceae</taxon>
        <taxon>Acinetobacter</taxon>
    </lineage>
</organism>
<gene>
    <name evidence="2" type="ORF">ABJ384_05895</name>
</gene>
<evidence type="ECO:0008006" key="3">
    <source>
        <dbReference type="Google" id="ProtNLM"/>
    </source>
</evidence>
<reference evidence="2" key="1">
    <citation type="submission" date="2024-06" db="EMBL/GenBank/DDBJ databases">
        <authorList>
            <person name="Song Z."/>
        </authorList>
    </citation>
    <scope>NUCLEOTIDE SEQUENCE</scope>
    <source>
        <strain evidence="2">A1-4-2</strain>
    </source>
</reference>
<dbReference type="AlphaFoldDB" id="A0AAU7SZN2"/>
<protein>
    <recommendedName>
        <fullName evidence="3">DUF2845 domain-containing protein</fullName>
    </recommendedName>
</protein>
<accession>A0AAU7SZN2</accession>
<sequence length="93" mass="10563">MKNIFLVIMLAVCSSAYAVDTNSVRGSTSFVERGSSYSQMLDVLGNPESSYNHVIHDRNGWPHKATSYIYHVDGEKYTITVVDGQIYKINWER</sequence>